<proteinExistence type="predicted"/>
<feature type="transmembrane region" description="Helical" evidence="6">
    <location>
        <begin position="388"/>
        <end position="409"/>
    </location>
</feature>
<keyword evidence="2" id="KW-1003">Cell membrane</keyword>
<feature type="transmembrane region" description="Helical" evidence="6">
    <location>
        <begin position="121"/>
        <end position="142"/>
    </location>
</feature>
<feature type="transmembrane region" description="Helical" evidence="6">
    <location>
        <begin position="255"/>
        <end position="281"/>
    </location>
</feature>
<keyword evidence="8" id="KW-1185">Reference proteome</keyword>
<feature type="transmembrane region" description="Helical" evidence="6">
    <location>
        <begin position="293"/>
        <end position="315"/>
    </location>
</feature>
<feature type="transmembrane region" description="Helical" evidence="6">
    <location>
        <begin position="18"/>
        <end position="37"/>
    </location>
</feature>
<protein>
    <submittedName>
        <fullName evidence="7">Oligosaccharide flippase family protein</fullName>
    </submittedName>
</protein>
<organism evidence="7 8">
    <name type="scientific">Mesonia aestuariivivens</name>
    <dbReference type="NCBI Taxonomy" id="2796128"/>
    <lineage>
        <taxon>Bacteria</taxon>
        <taxon>Pseudomonadati</taxon>
        <taxon>Bacteroidota</taxon>
        <taxon>Flavobacteriia</taxon>
        <taxon>Flavobacteriales</taxon>
        <taxon>Flavobacteriaceae</taxon>
        <taxon>Mesonia</taxon>
    </lineage>
</organism>
<dbReference type="PANTHER" id="PTHR30250">
    <property type="entry name" value="PST FAMILY PREDICTED COLANIC ACID TRANSPORTER"/>
    <property type="match status" value="1"/>
</dbReference>
<evidence type="ECO:0000256" key="1">
    <source>
        <dbReference type="ARBA" id="ARBA00004651"/>
    </source>
</evidence>
<dbReference type="PANTHER" id="PTHR30250:SF28">
    <property type="entry name" value="POLYSACCHARIDE BIOSYNTHESIS PROTEIN"/>
    <property type="match status" value="1"/>
</dbReference>
<evidence type="ECO:0000313" key="7">
    <source>
        <dbReference type="EMBL" id="MBW2962827.1"/>
    </source>
</evidence>
<feature type="transmembrane region" description="Helical" evidence="6">
    <location>
        <begin position="92"/>
        <end position="115"/>
    </location>
</feature>
<dbReference type="RefSeq" id="WP_219041109.1">
    <property type="nucleotide sequence ID" value="NZ_JAHWDF010000018.1"/>
</dbReference>
<feature type="transmembrane region" description="Helical" evidence="6">
    <location>
        <begin position="180"/>
        <end position="197"/>
    </location>
</feature>
<name>A0ABS6W4M0_9FLAO</name>
<dbReference type="Pfam" id="PF13440">
    <property type="entry name" value="Polysacc_synt_3"/>
    <property type="match status" value="1"/>
</dbReference>
<accession>A0ABS6W4M0</accession>
<evidence type="ECO:0000256" key="2">
    <source>
        <dbReference type="ARBA" id="ARBA00022475"/>
    </source>
</evidence>
<sequence>MLTSQFSIRNINFKSEQVFMLSALLVNGGNYLYNLILGRMLGPTQFADAAILITLLMVLSFMAMTFQLTVAKFTAGSVDEDQTVFVNFLKKISLFIGVILGIVIALFAENLQILLQTSSKAMFYFFAAGIPLYFLMSVNRGYYQGNKNFFKLSVTYQGEMLSRLGITIILLWTLNTDSSLLIAIGILASFIFGLLPYKKTTSTSIKKSVLDNKNTKSVLLFISITAFYEFTQIIINNSDIILVKHYFEAYEAGLYASLALIGRMVYFVAWMFVMILLPTVVKMKKNGENTLPVFFKYLSLISLLAGSIVVATYFIPEFIIQLMFGKAYLAMAPLLWKYALATSLFAISNVFVYYFLSLEKYIPVIASGVFGIAQVSLIIFFHKSLEQVVEIQIIAMVLLLVIQLILFFYQQNKNVELK</sequence>
<gene>
    <name evidence="7" type="ORF">KW502_13615</name>
</gene>
<comment type="caution">
    <text evidence="7">The sequence shown here is derived from an EMBL/GenBank/DDBJ whole genome shotgun (WGS) entry which is preliminary data.</text>
</comment>
<evidence type="ECO:0000256" key="5">
    <source>
        <dbReference type="ARBA" id="ARBA00023136"/>
    </source>
</evidence>
<keyword evidence="5 6" id="KW-0472">Membrane</keyword>
<dbReference type="InterPro" id="IPR050833">
    <property type="entry name" value="Poly_Biosynth_Transport"/>
</dbReference>
<reference evidence="7 8" key="1">
    <citation type="submission" date="2021-07" db="EMBL/GenBank/DDBJ databases">
        <title>Mesonia aestuariivivens sp. nov., isolated from a tidal flat.</title>
        <authorList>
            <person name="Kim Y.-O."/>
            <person name="Yoon J.-H."/>
        </authorList>
    </citation>
    <scope>NUCLEOTIDE SEQUENCE [LARGE SCALE GENOMIC DNA]</scope>
    <source>
        <strain evidence="7 8">JHPTF-M18</strain>
    </source>
</reference>
<feature type="transmembrane region" description="Helical" evidence="6">
    <location>
        <begin position="361"/>
        <end position="382"/>
    </location>
</feature>
<comment type="subcellular location">
    <subcellularLocation>
        <location evidence="1">Cell membrane</location>
        <topology evidence="1">Multi-pass membrane protein</topology>
    </subcellularLocation>
</comment>
<keyword evidence="4 6" id="KW-1133">Transmembrane helix</keyword>
<feature type="transmembrane region" description="Helical" evidence="6">
    <location>
        <begin position="335"/>
        <end position="356"/>
    </location>
</feature>
<dbReference type="Proteomes" id="UP000719267">
    <property type="component" value="Unassembled WGS sequence"/>
</dbReference>
<evidence type="ECO:0000313" key="8">
    <source>
        <dbReference type="Proteomes" id="UP000719267"/>
    </source>
</evidence>
<feature type="transmembrane region" description="Helical" evidence="6">
    <location>
        <begin position="218"/>
        <end position="235"/>
    </location>
</feature>
<dbReference type="EMBL" id="JAHWDF010000018">
    <property type="protein sequence ID" value="MBW2962827.1"/>
    <property type="molecule type" value="Genomic_DNA"/>
</dbReference>
<feature type="transmembrane region" description="Helical" evidence="6">
    <location>
        <begin position="49"/>
        <end position="71"/>
    </location>
</feature>
<evidence type="ECO:0000256" key="6">
    <source>
        <dbReference type="SAM" id="Phobius"/>
    </source>
</evidence>
<evidence type="ECO:0000256" key="4">
    <source>
        <dbReference type="ARBA" id="ARBA00022989"/>
    </source>
</evidence>
<evidence type="ECO:0000256" key="3">
    <source>
        <dbReference type="ARBA" id="ARBA00022692"/>
    </source>
</evidence>
<keyword evidence="3 6" id="KW-0812">Transmembrane</keyword>